<evidence type="ECO:0000256" key="6">
    <source>
        <dbReference type="ARBA" id="ARBA00023002"/>
    </source>
</evidence>
<proteinExistence type="predicted"/>
<feature type="transmembrane region" description="Helical" evidence="12">
    <location>
        <begin position="251"/>
        <end position="270"/>
    </location>
</feature>
<keyword evidence="3 12" id="KW-0812">Transmembrane</keyword>
<evidence type="ECO:0000256" key="7">
    <source>
        <dbReference type="ARBA" id="ARBA00023004"/>
    </source>
</evidence>
<dbReference type="GO" id="GO:0046872">
    <property type="term" value="F:metal ion binding"/>
    <property type="evidence" value="ECO:0007669"/>
    <property type="project" value="UniProtKB-KW"/>
</dbReference>
<evidence type="ECO:0000256" key="5">
    <source>
        <dbReference type="ARBA" id="ARBA00022989"/>
    </source>
</evidence>
<evidence type="ECO:0000313" key="14">
    <source>
        <dbReference type="Proteomes" id="UP000319804"/>
    </source>
</evidence>
<evidence type="ECO:0000256" key="3">
    <source>
        <dbReference type="ARBA" id="ARBA00022692"/>
    </source>
</evidence>
<dbReference type="EMBL" id="VFPS01000001">
    <property type="protein sequence ID" value="TQN00623.1"/>
    <property type="molecule type" value="Genomic_DNA"/>
</dbReference>
<evidence type="ECO:0000313" key="13">
    <source>
        <dbReference type="EMBL" id="TQN00623.1"/>
    </source>
</evidence>
<evidence type="ECO:0000256" key="4">
    <source>
        <dbReference type="ARBA" id="ARBA00022723"/>
    </source>
</evidence>
<keyword evidence="5 12" id="KW-1133">Transmembrane helix</keyword>
<evidence type="ECO:0000256" key="2">
    <source>
        <dbReference type="ARBA" id="ARBA00022475"/>
    </source>
</evidence>
<keyword evidence="8" id="KW-0350">Heme biosynthesis</keyword>
<dbReference type="PANTHER" id="PTHR35457">
    <property type="entry name" value="HEME A SYNTHASE"/>
    <property type="match status" value="1"/>
</dbReference>
<organism evidence="13 14">
    <name type="scientific">Microbacterium lacticum</name>
    <dbReference type="NCBI Taxonomy" id="33885"/>
    <lineage>
        <taxon>Bacteria</taxon>
        <taxon>Bacillati</taxon>
        <taxon>Actinomycetota</taxon>
        <taxon>Actinomycetes</taxon>
        <taxon>Micrococcales</taxon>
        <taxon>Microbacteriaceae</taxon>
        <taxon>Microbacterium</taxon>
    </lineage>
</organism>
<feature type="transmembrane region" description="Helical" evidence="12">
    <location>
        <begin position="178"/>
        <end position="197"/>
    </location>
</feature>
<keyword evidence="7" id="KW-0408">Iron</keyword>
<evidence type="ECO:0000256" key="12">
    <source>
        <dbReference type="SAM" id="Phobius"/>
    </source>
</evidence>
<evidence type="ECO:0000256" key="8">
    <source>
        <dbReference type="ARBA" id="ARBA00023133"/>
    </source>
</evidence>
<keyword evidence="4" id="KW-0479">Metal-binding</keyword>
<dbReference type="AlphaFoldDB" id="A0A4Y3ULY3"/>
<reference evidence="13 14" key="1">
    <citation type="submission" date="2019-06" db="EMBL/GenBank/DDBJ databases">
        <title>Sequencing the genomes of 1000 actinobacteria strains.</title>
        <authorList>
            <person name="Klenk H.-P."/>
        </authorList>
    </citation>
    <scope>NUCLEOTIDE SEQUENCE [LARGE SCALE GENOMIC DNA]</scope>
    <source>
        <strain evidence="13 14">DSM 20427</strain>
    </source>
</reference>
<keyword evidence="6" id="KW-0560">Oxidoreductase</keyword>
<dbReference type="PANTHER" id="PTHR35457:SF1">
    <property type="entry name" value="HEME A SYNTHASE"/>
    <property type="match status" value="1"/>
</dbReference>
<accession>A0A4Y3ULY3</accession>
<dbReference type="GO" id="GO:0016020">
    <property type="term" value="C:membrane"/>
    <property type="evidence" value="ECO:0007669"/>
    <property type="project" value="UniProtKB-SubCell"/>
</dbReference>
<feature type="transmembrane region" description="Helical" evidence="12">
    <location>
        <begin position="109"/>
        <end position="129"/>
    </location>
</feature>
<evidence type="ECO:0000256" key="9">
    <source>
        <dbReference type="ARBA" id="ARBA00023136"/>
    </source>
</evidence>
<dbReference type="GO" id="GO:0006784">
    <property type="term" value="P:heme A biosynthetic process"/>
    <property type="evidence" value="ECO:0007669"/>
    <property type="project" value="InterPro"/>
</dbReference>
<keyword evidence="10" id="KW-1015">Disulfide bond</keyword>
<feature type="transmembrane region" description="Helical" evidence="12">
    <location>
        <begin position="217"/>
        <end position="239"/>
    </location>
</feature>
<comment type="caution">
    <text evidence="13">The sequence shown here is derived from an EMBL/GenBank/DDBJ whole genome shotgun (WGS) entry which is preliminary data.</text>
</comment>
<dbReference type="InterPro" id="IPR003780">
    <property type="entry name" value="COX15/CtaA_fam"/>
</dbReference>
<feature type="transmembrane region" description="Helical" evidence="12">
    <location>
        <begin position="276"/>
        <end position="297"/>
    </location>
</feature>
<keyword evidence="14" id="KW-1185">Reference proteome</keyword>
<keyword evidence="2" id="KW-1003">Cell membrane</keyword>
<evidence type="ECO:0000256" key="11">
    <source>
        <dbReference type="ARBA" id="ARBA00023444"/>
    </source>
</evidence>
<dbReference type="RefSeq" id="WP_229661485.1">
    <property type="nucleotide sequence ID" value="NZ_BJNA01000009.1"/>
</dbReference>
<comment type="pathway">
    <text evidence="11">Porphyrin-containing compound metabolism.</text>
</comment>
<dbReference type="GO" id="GO:0016491">
    <property type="term" value="F:oxidoreductase activity"/>
    <property type="evidence" value="ECO:0007669"/>
    <property type="project" value="UniProtKB-KW"/>
</dbReference>
<gene>
    <name evidence="13" type="ORF">FHX68_0731</name>
</gene>
<feature type="transmembrane region" description="Helical" evidence="12">
    <location>
        <begin position="79"/>
        <end position="97"/>
    </location>
</feature>
<keyword evidence="9 12" id="KW-0472">Membrane</keyword>
<evidence type="ECO:0000256" key="1">
    <source>
        <dbReference type="ARBA" id="ARBA00004141"/>
    </source>
</evidence>
<dbReference type="InterPro" id="IPR050450">
    <property type="entry name" value="COX15/CtaA_HemeA_synthase"/>
</dbReference>
<protein>
    <submittedName>
        <fullName evidence="13">Cytochrome c oxidase assembly protein subunit 15</fullName>
    </submittedName>
</protein>
<feature type="transmembrane region" description="Helical" evidence="12">
    <location>
        <begin position="135"/>
        <end position="157"/>
    </location>
</feature>
<sequence length="319" mass="33530">MMGTPFTWLARRIRFGRRSLRWAAAAALVASILIVVTGGVVRVTGSGLGCPTWPACTTSTLGPTAEMGIHGLVEFGNRVLTVVLCIVVGWLIVVSRLQAVPVPRVTRWAWVQFWIIVLNAVVGGVTVLARLSPYVVAAHFLAATLLLTAATVAWRLVGSFEDRTTPQTVPASVRRLSTALVAITAILVVAGTAVTGAGPHAGDSASVERIPIDWGVITIAHAITASAVLVLTISVWLVTRRSETFIVHRRAGVLVLVLVAQGIVGLVQSITGLPEMAVVLHLLGSALVWAGVVSLLLDAHERPHVANAPLGTELPASPE</sequence>
<evidence type="ECO:0000256" key="10">
    <source>
        <dbReference type="ARBA" id="ARBA00023157"/>
    </source>
</evidence>
<name>A0A4Y3ULY3_9MICO</name>
<feature type="transmembrane region" description="Helical" evidence="12">
    <location>
        <begin position="20"/>
        <end position="41"/>
    </location>
</feature>
<dbReference type="Proteomes" id="UP000319804">
    <property type="component" value="Unassembled WGS sequence"/>
</dbReference>
<dbReference type="Pfam" id="PF02628">
    <property type="entry name" value="COX15-CtaA"/>
    <property type="match status" value="1"/>
</dbReference>
<comment type="subcellular location">
    <subcellularLocation>
        <location evidence="1">Membrane</location>
        <topology evidence="1">Multi-pass membrane protein</topology>
    </subcellularLocation>
</comment>